<keyword evidence="2" id="KW-0238">DNA-binding</keyword>
<dbReference type="SUPFAM" id="SSF64288">
    <property type="entry name" value="Chorismate lyase-like"/>
    <property type="match status" value="1"/>
</dbReference>
<dbReference type="InterPro" id="IPR036390">
    <property type="entry name" value="WH_DNA-bd_sf"/>
</dbReference>
<sequence>MIDKHSKIPIYYQLEEAIKTEISENGLQAHDPLPSERIYAEKHGISRMTVRQAINNLVNEGILYRERGRGTFINEQKFEQDISHLTSFSEDMRQRQLTPSTQIISMKRIDHKTNIHDKLELTDEESIYEIVRLRLANQQPIALETIYTPVKLVGNLTENDVEKSFYDYLEQDKGYIITSGQQSIEAALANSEEISQLKLKKNDPILLMQRISYLSDANKTPIEYVKSAYRADRYKFNIEMKRKPAF</sequence>
<name>A0A2V3WHA9_9BACI</name>
<dbReference type="Pfam" id="PF07702">
    <property type="entry name" value="UTRA"/>
    <property type="match status" value="1"/>
</dbReference>
<evidence type="ECO:0000256" key="3">
    <source>
        <dbReference type="ARBA" id="ARBA00023163"/>
    </source>
</evidence>
<dbReference type="PROSITE" id="PS50949">
    <property type="entry name" value="HTH_GNTR"/>
    <property type="match status" value="1"/>
</dbReference>
<dbReference type="EMBL" id="QJJR01000001">
    <property type="protein sequence ID" value="PXW92934.1"/>
    <property type="molecule type" value="Genomic_DNA"/>
</dbReference>
<feature type="domain" description="HTH gntR-type" evidence="4">
    <location>
        <begin position="8"/>
        <end position="76"/>
    </location>
</feature>
<dbReference type="PANTHER" id="PTHR44846:SF1">
    <property type="entry name" value="MANNOSYL-D-GLYCERATE TRANSPORT_METABOLISM SYSTEM REPRESSOR MNGR-RELATED"/>
    <property type="match status" value="1"/>
</dbReference>
<organism evidence="5 6">
    <name type="scientific">Streptohalobacillus salinus</name>
    <dbReference type="NCBI Taxonomy" id="621096"/>
    <lineage>
        <taxon>Bacteria</taxon>
        <taxon>Bacillati</taxon>
        <taxon>Bacillota</taxon>
        <taxon>Bacilli</taxon>
        <taxon>Bacillales</taxon>
        <taxon>Bacillaceae</taxon>
        <taxon>Streptohalobacillus</taxon>
    </lineage>
</organism>
<dbReference type="SMART" id="SM00345">
    <property type="entry name" value="HTH_GNTR"/>
    <property type="match status" value="1"/>
</dbReference>
<proteinExistence type="predicted"/>
<dbReference type="AlphaFoldDB" id="A0A2V3WHA9"/>
<dbReference type="InterPro" id="IPR036388">
    <property type="entry name" value="WH-like_DNA-bd_sf"/>
</dbReference>
<keyword evidence="3" id="KW-0804">Transcription</keyword>
<dbReference type="InterPro" id="IPR011663">
    <property type="entry name" value="UTRA"/>
</dbReference>
<dbReference type="SUPFAM" id="SSF46785">
    <property type="entry name" value="Winged helix' DNA-binding domain"/>
    <property type="match status" value="1"/>
</dbReference>
<reference evidence="5 6" key="1">
    <citation type="submission" date="2018-05" db="EMBL/GenBank/DDBJ databases">
        <title>Genomic Encyclopedia of Type Strains, Phase IV (KMG-IV): sequencing the most valuable type-strain genomes for metagenomic binning, comparative biology and taxonomic classification.</title>
        <authorList>
            <person name="Goeker M."/>
        </authorList>
    </citation>
    <scope>NUCLEOTIDE SEQUENCE [LARGE SCALE GENOMIC DNA]</scope>
    <source>
        <strain evidence="5 6">DSM 22440</strain>
    </source>
</reference>
<dbReference type="Proteomes" id="UP000247922">
    <property type="component" value="Unassembled WGS sequence"/>
</dbReference>
<comment type="caution">
    <text evidence="5">The sequence shown here is derived from an EMBL/GenBank/DDBJ whole genome shotgun (WGS) entry which is preliminary data.</text>
</comment>
<gene>
    <name evidence="5" type="ORF">DES38_10112</name>
</gene>
<dbReference type="SMART" id="SM00866">
    <property type="entry name" value="UTRA"/>
    <property type="match status" value="1"/>
</dbReference>
<dbReference type="InterPro" id="IPR000524">
    <property type="entry name" value="Tscrpt_reg_HTH_GntR"/>
</dbReference>
<evidence type="ECO:0000259" key="4">
    <source>
        <dbReference type="PROSITE" id="PS50949"/>
    </source>
</evidence>
<keyword evidence="1" id="KW-0805">Transcription regulation</keyword>
<dbReference type="GO" id="GO:0003677">
    <property type="term" value="F:DNA binding"/>
    <property type="evidence" value="ECO:0007669"/>
    <property type="project" value="UniProtKB-KW"/>
</dbReference>
<accession>A0A2V3WHA9</accession>
<dbReference type="Gene3D" id="3.40.1410.10">
    <property type="entry name" value="Chorismate lyase-like"/>
    <property type="match status" value="1"/>
</dbReference>
<evidence type="ECO:0000313" key="6">
    <source>
        <dbReference type="Proteomes" id="UP000247922"/>
    </source>
</evidence>
<dbReference type="InterPro" id="IPR028978">
    <property type="entry name" value="Chorismate_lyase_/UTRA_dom_sf"/>
</dbReference>
<dbReference type="RefSeq" id="WP_110250036.1">
    <property type="nucleotide sequence ID" value="NZ_QJJR01000001.1"/>
</dbReference>
<dbReference type="GO" id="GO:0045892">
    <property type="term" value="P:negative regulation of DNA-templated transcription"/>
    <property type="evidence" value="ECO:0007669"/>
    <property type="project" value="TreeGrafter"/>
</dbReference>
<dbReference type="InterPro" id="IPR050679">
    <property type="entry name" value="Bact_HTH_transcr_reg"/>
</dbReference>
<evidence type="ECO:0000256" key="1">
    <source>
        <dbReference type="ARBA" id="ARBA00023015"/>
    </source>
</evidence>
<dbReference type="Pfam" id="PF00392">
    <property type="entry name" value="GntR"/>
    <property type="match status" value="1"/>
</dbReference>
<keyword evidence="6" id="KW-1185">Reference proteome</keyword>
<dbReference type="FunFam" id="1.10.10.10:FF:000079">
    <property type="entry name" value="GntR family transcriptional regulator"/>
    <property type="match status" value="1"/>
</dbReference>
<dbReference type="PRINTS" id="PR00035">
    <property type="entry name" value="HTHGNTR"/>
</dbReference>
<dbReference type="OrthoDB" id="9815017at2"/>
<dbReference type="CDD" id="cd07377">
    <property type="entry name" value="WHTH_GntR"/>
    <property type="match status" value="1"/>
</dbReference>
<dbReference type="Gene3D" id="1.10.10.10">
    <property type="entry name" value="Winged helix-like DNA-binding domain superfamily/Winged helix DNA-binding domain"/>
    <property type="match status" value="1"/>
</dbReference>
<evidence type="ECO:0000313" key="5">
    <source>
        <dbReference type="EMBL" id="PXW92934.1"/>
    </source>
</evidence>
<evidence type="ECO:0000256" key="2">
    <source>
        <dbReference type="ARBA" id="ARBA00023125"/>
    </source>
</evidence>
<protein>
    <submittedName>
        <fullName evidence="5">GntR family transcriptional regulator</fullName>
    </submittedName>
</protein>
<dbReference type="PANTHER" id="PTHR44846">
    <property type="entry name" value="MANNOSYL-D-GLYCERATE TRANSPORT/METABOLISM SYSTEM REPRESSOR MNGR-RELATED"/>
    <property type="match status" value="1"/>
</dbReference>
<dbReference type="GO" id="GO:0003700">
    <property type="term" value="F:DNA-binding transcription factor activity"/>
    <property type="evidence" value="ECO:0007669"/>
    <property type="project" value="InterPro"/>
</dbReference>